<evidence type="ECO:0000256" key="9">
    <source>
        <dbReference type="ARBA" id="ARBA00023136"/>
    </source>
</evidence>
<name>A0A841H139_9BACT</name>
<dbReference type="Gene3D" id="3.40.50.300">
    <property type="entry name" value="P-loop containing nucleotide triphosphate hydrolases"/>
    <property type="match status" value="2"/>
</dbReference>
<evidence type="ECO:0000256" key="5">
    <source>
        <dbReference type="ARBA" id="ARBA00022741"/>
    </source>
</evidence>
<evidence type="ECO:0000256" key="1">
    <source>
        <dbReference type="ARBA" id="ARBA00004202"/>
    </source>
</evidence>
<dbReference type="GO" id="GO:0016887">
    <property type="term" value="F:ATP hydrolysis activity"/>
    <property type="evidence" value="ECO:0007669"/>
    <property type="project" value="InterPro"/>
</dbReference>
<evidence type="ECO:0000313" key="11">
    <source>
        <dbReference type="EMBL" id="MBB6071727.1"/>
    </source>
</evidence>
<keyword evidence="4" id="KW-0410">Iron transport</keyword>
<dbReference type="PANTHER" id="PTHR42771:SF2">
    <property type="entry name" value="IRON(3+)-HYDROXAMATE IMPORT ATP-BINDING PROTEIN FHUC"/>
    <property type="match status" value="1"/>
</dbReference>
<dbReference type="InterPro" id="IPR003439">
    <property type="entry name" value="ABC_transporter-like_ATP-bd"/>
</dbReference>
<keyword evidence="8" id="KW-0406">Ion transport</keyword>
<dbReference type="InterPro" id="IPR038729">
    <property type="entry name" value="Rad50/SbcC_AAA"/>
</dbReference>
<keyword evidence="2" id="KW-0813">Transport</keyword>
<dbReference type="Proteomes" id="UP000582837">
    <property type="component" value="Unassembled WGS sequence"/>
</dbReference>
<dbReference type="Pfam" id="PF13304">
    <property type="entry name" value="AAA_21"/>
    <property type="match status" value="1"/>
</dbReference>
<proteinExistence type="predicted"/>
<keyword evidence="6" id="KW-0067">ATP-binding</keyword>
<evidence type="ECO:0000256" key="3">
    <source>
        <dbReference type="ARBA" id="ARBA00022475"/>
    </source>
</evidence>
<evidence type="ECO:0000313" key="12">
    <source>
        <dbReference type="Proteomes" id="UP000582837"/>
    </source>
</evidence>
<dbReference type="InterPro" id="IPR003959">
    <property type="entry name" value="ATPase_AAA_core"/>
</dbReference>
<dbReference type="EMBL" id="JACHIA010000010">
    <property type="protein sequence ID" value="MBB6071727.1"/>
    <property type="molecule type" value="Genomic_DNA"/>
</dbReference>
<keyword evidence="5" id="KW-0547">Nucleotide-binding</keyword>
<dbReference type="GO" id="GO:0005886">
    <property type="term" value="C:plasma membrane"/>
    <property type="evidence" value="ECO:0007669"/>
    <property type="project" value="UniProtKB-SubCell"/>
</dbReference>
<evidence type="ECO:0000256" key="8">
    <source>
        <dbReference type="ARBA" id="ARBA00023065"/>
    </source>
</evidence>
<dbReference type="InterPro" id="IPR027417">
    <property type="entry name" value="P-loop_NTPase"/>
</dbReference>
<dbReference type="GO" id="GO:0006302">
    <property type="term" value="P:double-strand break repair"/>
    <property type="evidence" value="ECO:0007669"/>
    <property type="project" value="InterPro"/>
</dbReference>
<dbReference type="GO" id="GO:0005524">
    <property type="term" value="F:ATP binding"/>
    <property type="evidence" value="ECO:0007669"/>
    <property type="project" value="UniProtKB-KW"/>
</dbReference>
<dbReference type="SMART" id="SM00382">
    <property type="entry name" value="AAA"/>
    <property type="match status" value="1"/>
</dbReference>
<dbReference type="InterPro" id="IPR003593">
    <property type="entry name" value="AAA+_ATPase"/>
</dbReference>
<comment type="caution">
    <text evidence="11">The sequence shown here is derived from an EMBL/GenBank/DDBJ whole genome shotgun (WGS) entry which is preliminary data.</text>
</comment>
<evidence type="ECO:0000259" key="10">
    <source>
        <dbReference type="PROSITE" id="PS50893"/>
    </source>
</evidence>
<feature type="domain" description="ABC transporter" evidence="10">
    <location>
        <begin position="13"/>
        <end position="258"/>
    </location>
</feature>
<keyword evidence="7" id="KW-0408">Iron</keyword>
<comment type="subcellular location">
    <subcellularLocation>
        <location evidence="1">Cell membrane</location>
        <topology evidence="1">Peripheral membrane protein</topology>
    </subcellularLocation>
</comment>
<evidence type="ECO:0000256" key="4">
    <source>
        <dbReference type="ARBA" id="ARBA00022496"/>
    </source>
</evidence>
<dbReference type="AlphaFoldDB" id="A0A841H139"/>
<dbReference type="SUPFAM" id="SSF52540">
    <property type="entry name" value="P-loop containing nucleoside triphosphate hydrolases"/>
    <property type="match status" value="1"/>
</dbReference>
<dbReference type="RefSeq" id="WP_170032451.1">
    <property type="nucleotide sequence ID" value="NZ_JABDTL010000001.1"/>
</dbReference>
<evidence type="ECO:0000256" key="6">
    <source>
        <dbReference type="ARBA" id="ARBA00022840"/>
    </source>
</evidence>
<reference evidence="11 12" key="1">
    <citation type="submission" date="2020-08" db="EMBL/GenBank/DDBJ databases">
        <title>Genomic Encyclopedia of Type Strains, Phase IV (KMG-IV): sequencing the most valuable type-strain genomes for metagenomic binning, comparative biology and taxonomic classification.</title>
        <authorList>
            <person name="Goeker M."/>
        </authorList>
    </citation>
    <scope>NUCLEOTIDE SEQUENCE [LARGE SCALE GENOMIC DNA]</scope>
    <source>
        <strain evidence="11 12">DSM 29007</strain>
    </source>
</reference>
<dbReference type="InterPro" id="IPR051535">
    <property type="entry name" value="Siderophore_ABC-ATPase"/>
</dbReference>
<keyword evidence="3" id="KW-1003">Cell membrane</keyword>
<evidence type="ECO:0000256" key="7">
    <source>
        <dbReference type="ARBA" id="ARBA00023004"/>
    </source>
</evidence>
<dbReference type="Pfam" id="PF13476">
    <property type="entry name" value="AAA_23"/>
    <property type="match status" value="1"/>
</dbReference>
<organism evidence="11 12">
    <name type="scientific">Longimicrobium terrae</name>
    <dbReference type="NCBI Taxonomy" id="1639882"/>
    <lineage>
        <taxon>Bacteria</taxon>
        <taxon>Pseudomonadati</taxon>
        <taxon>Gemmatimonadota</taxon>
        <taxon>Longimicrobiia</taxon>
        <taxon>Longimicrobiales</taxon>
        <taxon>Longimicrobiaceae</taxon>
        <taxon>Longimicrobium</taxon>
    </lineage>
</organism>
<sequence length="275" mass="30634">MKTSIPFVRGVRLRRDSVPRSAVYPFSLAAVQQVERLRLERGITFFAGENGTGKSTVLEAIAILLGFNPEGGSTDLRFETVARSSSSLHEHLELLTLDGSADDGFFVRTEGLFNLATEVDRQDEEMEEIAREAKRWSGVTMTGYRPLSNRYGGGRSLHQQSHGEAMLALLSNRLGGGGVYLLDEPETALSPLRQMALLSVMHRLARSGSQVIIATHSPILLAYPGARIYRFDEDGIDETEYEETDAYRVTRDFLDHRERSLRTLLAADEVGEDDR</sequence>
<keyword evidence="12" id="KW-1185">Reference proteome</keyword>
<dbReference type="GO" id="GO:0006826">
    <property type="term" value="P:iron ion transport"/>
    <property type="evidence" value="ECO:0007669"/>
    <property type="project" value="UniProtKB-KW"/>
</dbReference>
<dbReference type="PROSITE" id="PS50893">
    <property type="entry name" value="ABC_TRANSPORTER_2"/>
    <property type="match status" value="1"/>
</dbReference>
<gene>
    <name evidence="11" type="ORF">HNQ61_003366</name>
</gene>
<protein>
    <submittedName>
        <fullName evidence="11">Putative ATPase</fullName>
    </submittedName>
</protein>
<dbReference type="PANTHER" id="PTHR42771">
    <property type="entry name" value="IRON(3+)-HYDROXAMATE IMPORT ATP-BINDING PROTEIN FHUC"/>
    <property type="match status" value="1"/>
</dbReference>
<evidence type="ECO:0000256" key="2">
    <source>
        <dbReference type="ARBA" id="ARBA00022448"/>
    </source>
</evidence>
<keyword evidence="9" id="KW-0472">Membrane</keyword>
<accession>A0A841H139</accession>